<evidence type="ECO:0000313" key="10">
    <source>
        <dbReference type="Proteomes" id="UP000636800"/>
    </source>
</evidence>
<dbReference type="GO" id="GO:0020037">
    <property type="term" value="F:heme binding"/>
    <property type="evidence" value="ECO:0007669"/>
    <property type="project" value="InterPro"/>
</dbReference>
<comment type="caution">
    <text evidence="9">The sequence shown here is derived from an EMBL/GenBank/DDBJ whole genome shotgun (WGS) entry which is preliminary data.</text>
</comment>
<dbReference type="EMBL" id="JADCNL010000006">
    <property type="protein sequence ID" value="KAG0477248.1"/>
    <property type="molecule type" value="Genomic_DNA"/>
</dbReference>
<comment type="similarity">
    <text evidence="1 8">Belongs to the cytochrome P450 family.</text>
</comment>
<dbReference type="InterPro" id="IPR002401">
    <property type="entry name" value="Cyt_P450_E_grp-I"/>
</dbReference>
<evidence type="ECO:0000256" key="3">
    <source>
        <dbReference type="ARBA" id="ARBA00022723"/>
    </source>
</evidence>
<keyword evidence="10" id="KW-1185">Reference proteome</keyword>
<evidence type="ECO:0000256" key="2">
    <source>
        <dbReference type="ARBA" id="ARBA00022617"/>
    </source>
</evidence>
<organism evidence="9 10">
    <name type="scientific">Vanilla planifolia</name>
    <name type="common">Vanilla</name>
    <dbReference type="NCBI Taxonomy" id="51239"/>
    <lineage>
        <taxon>Eukaryota</taxon>
        <taxon>Viridiplantae</taxon>
        <taxon>Streptophyta</taxon>
        <taxon>Embryophyta</taxon>
        <taxon>Tracheophyta</taxon>
        <taxon>Spermatophyta</taxon>
        <taxon>Magnoliopsida</taxon>
        <taxon>Liliopsida</taxon>
        <taxon>Asparagales</taxon>
        <taxon>Orchidaceae</taxon>
        <taxon>Vanilloideae</taxon>
        <taxon>Vanilleae</taxon>
        <taxon>Vanilla</taxon>
    </lineage>
</organism>
<comment type="cofactor">
    <cofactor evidence="7">
        <name>heme</name>
        <dbReference type="ChEBI" id="CHEBI:30413"/>
    </cofactor>
</comment>
<evidence type="ECO:0000256" key="1">
    <source>
        <dbReference type="ARBA" id="ARBA00010617"/>
    </source>
</evidence>
<dbReference type="PANTHER" id="PTHR47955:SF8">
    <property type="entry name" value="CYTOCHROME P450 71D11-LIKE"/>
    <property type="match status" value="1"/>
</dbReference>
<evidence type="ECO:0000256" key="6">
    <source>
        <dbReference type="ARBA" id="ARBA00023033"/>
    </source>
</evidence>
<dbReference type="GO" id="GO:0005506">
    <property type="term" value="F:iron ion binding"/>
    <property type="evidence" value="ECO:0007669"/>
    <property type="project" value="InterPro"/>
</dbReference>
<evidence type="ECO:0000256" key="7">
    <source>
        <dbReference type="PIRSR" id="PIRSR602401-1"/>
    </source>
</evidence>
<dbReference type="OrthoDB" id="185373at2759"/>
<dbReference type="InterPro" id="IPR036396">
    <property type="entry name" value="Cyt_P450_sf"/>
</dbReference>
<proteinExistence type="inferred from homology"/>
<dbReference type="Gene3D" id="1.10.630.10">
    <property type="entry name" value="Cytochrome P450"/>
    <property type="match status" value="1"/>
</dbReference>
<name>A0A835UXA6_VANPL</name>
<dbReference type="Proteomes" id="UP000636800">
    <property type="component" value="Chromosome 6"/>
</dbReference>
<dbReference type="PROSITE" id="PS00086">
    <property type="entry name" value="CYTOCHROME_P450"/>
    <property type="match status" value="1"/>
</dbReference>
<dbReference type="InterPro" id="IPR001128">
    <property type="entry name" value="Cyt_P450"/>
</dbReference>
<keyword evidence="6 8" id="KW-0503">Monooxygenase</keyword>
<keyword evidence="2 7" id="KW-0349">Heme</keyword>
<dbReference type="CDD" id="cd11072">
    <property type="entry name" value="CYP71-like"/>
    <property type="match status" value="1"/>
</dbReference>
<dbReference type="AlphaFoldDB" id="A0A835UXA6"/>
<evidence type="ECO:0000256" key="8">
    <source>
        <dbReference type="RuleBase" id="RU000461"/>
    </source>
</evidence>
<dbReference type="FunFam" id="1.10.630.10:FF:000043">
    <property type="entry name" value="Cytochrome P450 99A2"/>
    <property type="match status" value="1"/>
</dbReference>
<evidence type="ECO:0000313" key="9">
    <source>
        <dbReference type="EMBL" id="KAG0477248.1"/>
    </source>
</evidence>
<keyword evidence="5 7" id="KW-0408">Iron</keyword>
<gene>
    <name evidence="9" type="ORF">HPP92_014089</name>
</gene>
<evidence type="ECO:0008006" key="11">
    <source>
        <dbReference type="Google" id="ProtNLM"/>
    </source>
</evidence>
<feature type="binding site" description="axial binding residue" evidence="7">
    <location>
        <position position="441"/>
    </location>
    <ligand>
        <name>heme</name>
        <dbReference type="ChEBI" id="CHEBI:30413"/>
    </ligand>
    <ligandPart>
        <name>Fe</name>
        <dbReference type="ChEBI" id="CHEBI:18248"/>
    </ligandPart>
</feature>
<reference evidence="9 10" key="1">
    <citation type="journal article" date="2020" name="Nat. Food">
        <title>A phased Vanilla planifolia genome enables genetic improvement of flavour and production.</title>
        <authorList>
            <person name="Hasing T."/>
            <person name="Tang H."/>
            <person name="Brym M."/>
            <person name="Khazi F."/>
            <person name="Huang T."/>
            <person name="Chambers A.H."/>
        </authorList>
    </citation>
    <scope>NUCLEOTIDE SEQUENCE [LARGE SCALE GENOMIC DNA]</scope>
    <source>
        <tissue evidence="9">Leaf</tissue>
    </source>
</reference>
<dbReference type="GO" id="GO:0016705">
    <property type="term" value="F:oxidoreductase activity, acting on paired donors, with incorporation or reduction of molecular oxygen"/>
    <property type="evidence" value="ECO:0007669"/>
    <property type="project" value="InterPro"/>
</dbReference>
<dbReference type="PRINTS" id="PR00463">
    <property type="entry name" value="EP450I"/>
</dbReference>
<dbReference type="SUPFAM" id="SSF48264">
    <property type="entry name" value="Cytochrome P450"/>
    <property type="match status" value="1"/>
</dbReference>
<dbReference type="PANTHER" id="PTHR47955">
    <property type="entry name" value="CYTOCHROME P450 FAMILY 71 PROTEIN"/>
    <property type="match status" value="1"/>
</dbReference>
<accession>A0A835UXA6</accession>
<dbReference type="PRINTS" id="PR00385">
    <property type="entry name" value="P450"/>
</dbReference>
<keyword evidence="4 8" id="KW-0560">Oxidoreductase</keyword>
<dbReference type="GO" id="GO:0004497">
    <property type="term" value="F:monooxygenase activity"/>
    <property type="evidence" value="ECO:0007669"/>
    <property type="project" value="UniProtKB-KW"/>
</dbReference>
<protein>
    <recommendedName>
        <fullName evidence="11">Premnaspirodiene oxygenase-like</fullName>
    </recommendedName>
</protein>
<dbReference type="InterPro" id="IPR017972">
    <property type="entry name" value="Cyt_P450_CS"/>
</dbReference>
<evidence type="ECO:0000256" key="4">
    <source>
        <dbReference type="ARBA" id="ARBA00023002"/>
    </source>
</evidence>
<sequence length="499" mass="55560">MAALTISTVGLIVSVLFALVWMARKFNLTRNRGNKIKLPPGPWKLPIIGNLHHLIGEHPHRRFLSLAKTYGPLLYLKLGEIDLIVITSAELACDVMKTHDIVFASRPQLLGSTIISYNSSGIAFSPYGKYWSQLRKICTLNLLSPKRVNSFGVIREEEGSHLVEAIRAANGSPVNLSKMFLSVAYATFARAAFGKECAHRQEFLMAMKETFKLASGFSIVDLFPSLGFLGDVTGLRARLLRLHQVLDEILSEIIEEHEEKAREDSADGDLIDILLGLRRDGELGASTTMDNIKAVILDLFLAGTETTSSTLVWAMTELIRHPKALQKAQTQVRNTLQGKTEIKQSDVSNLPYLKMVIKETLRIRPAAPLLVPRVCSRPVELHGCTIPAGSRVVINAWAIMRDAKYWASPVSFEPERFEANCLDYKGSNFEYIPFGAGRRICPGVTFALSGVEYWLALLLFHFDWQLPEGDGFNGTQVEEVFGLTLNRKIDLCLLATPHK</sequence>
<evidence type="ECO:0000256" key="5">
    <source>
        <dbReference type="ARBA" id="ARBA00023004"/>
    </source>
</evidence>
<dbReference type="Pfam" id="PF00067">
    <property type="entry name" value="p450"/>
    <property type="match status" value="1"/>
</dbReference>
<keyword evidence="3 7" id="KW-0479">Metal-binding</keyword>